<evidence type="ECO:0000256" key="1">
    <source>
        <dbReference type="ARBA" id="ARBA00004123"/>
    </source>
</evidence>
<keyword evidence="3 6" id="KW-0863">Zinc-finger</keyword>
<keyword evidence="2" id="KW-0479">Metal-binding</keyword>
<reference evidence="9 10" key="1">
    <citation type="submission" date="2019-05" db="EMBL/GenBank/DDBJ databases">
        <title>Emergence of the Ug99 lineage of the wheat stem rust pathogen through somatic hybridization.</title>
        <authorList>
            <person name="Li F."/>
            <person name="Upadhyaya N.M."/>
            <person name="Sperschneider J."/>
            <person name="Matny O."/>
            <person name="Nguyen-Phuc H."/>
            <person name="Mago R."/>
            <person name="Raley C."/>
            <person name="Miller M.E."/>
            <person name="Silverstein K.A.T."/>
            <person name="Henningsen E."/>
            <person name="Hirsch C.D."/>
            <person name="Visser B."/>
            <person name="Pretorius Z.A."/>
            <person name="Steffenson B.J."/>
            <person name="Schwessinger B."/>
            <person name="Dodds P.N."/>
            <person name="Figueroa M."/>
        </authorList>
    </citation>
    <scope>NUCLEOTIDE SEQUENCE [LARGE SCALE GENOMIC DNA]</scope>
    <source>
        <strain evidence="9">21-0</strain>
    </source>
</reference>
<evidence type="ECO:0000313" key="9">
    <source>
        <dbReference type="EMBL" id="KAA1110901.1"/>
    </source>
</evidence>
<dbReference type="EMBL" id="VSWC01000027">
    <property type="protein sequence ID" value="KAA1110901.1"/>
    <property type="molecule type" value="Genomic_DNA"/>
</dbReference>
<feature type="region of interest" description="Disordered" evidence="7">
    <location>
        <begin position="123"/>
        <end position="355"/>
    </location>
</feature>
<dbReference type="PANTHER" id="PTHR10071:SF281">
    <property type="entry name" value="BOX A-BINDING FACTOR-RELATED"/>
    <property type="match status" value="1"/>
</dbReference>
<keyword evidence="4" id="KW-0862">Zinc</keyword>
<accession>A0A5B0QCL6</accession>
<dbReference type="Gene3D" id="3.30.50.10">
    <property type="entry name" value="Erythroid Transcription Factor GATA-1, subunit A"/>
    <property type="match status" value="1"/>
</dbReference>
<evidence type="ECO:0000313" key="10">
    <source>
        <dbReference type="Proteomes" id="UP000324748"/>
    </source>
</evidence>
<dbReference type="InterPro" id="IPR013088">
    <property type="entry name" value="Znf_NHR/GATA"/>
</dbReference>
<dbReference type="PANTHER" id="PTHR10071">
    <property type="entry name" value="TRANSCRIPTION FACTOR GATA FAMILY MEMBER"/>
    <property type="match status" value="1"/>
</dbReference>
<comment type="subcellular location">
    <subcellularLocation>
        <location evidence="1">Nucleus</location>
    </subcellularLocation>
</comment>
<feature type="compositionally biased region" description="Polar residues" evidence="7">
    <location>
        <begin position="234"/>
        <end position="262"/>
    </location>
</feature>
<name>A0A5B0QCL6_PUCGR</name>
<dbReference type="GO" id="GO:0005634">
    <property type="term" value="C:nucleus"/>
    <property type="evidence" value="ECO:0007669"/>
    <property type="project" value="UniProtKB-SubCell"/>
</dbReference>
<evidence type="ECO:0000256" key="5">
    <source>
        <dbReference type="ARBA" id="ARBA00023242"/>
    </source>
</evidence>
<dbReference type="CDD" id="cd00202">
    <property type="entry name" value="ZnF_GATA"/>
    <property type="match status" value="1"/>
</dbReference>
<dbReference type="GO" id="GO:0000122">
    <property type="term" value="P:negative regulation of transcription by RNA polymerase II"/>
    <property type="evidence" value="ECO:0007669"/>
    <property type="project" value="TreeGrafter"/>
</dbReference>
<dbReference type="InterPro" id="IPR039355">
    <property type="entry name" value="Transcription_factor_GATA"/>
</dbReference>
<feature type="compositionally biased region" description="Polar residues" evidence="7">
    <location>
        <begin position="162"/>
        <end position="172"/>
    </location>
</feature>
<evidence type="ECO:0000256" key="7">
    <source>
        <dbReference type="SAM" id="MobiDB-lite"/>
    </source>
</evidence>
<organism evidence="9 10">
    <name type="scientific">Puccinia graminis f. sp. tritici</name>
    <dbReference type="NCBI Taxonomy" id="56615"/>
    <lineage>
        <taxon>Eukaryota</taxon>
        <taxon>Fungi</taxon>
        <taxon>Dikarya</taxon>
        <taxon>Basidiomycota</taxon>
        <taxon>Pucciniomycotina</taxon>
        <taxon>Pucciniomycetes</taxon>
        <taxon>Pucciniales</taxon>
        <taxon>Pucciniaceae</taxon>
        <taxon>Puccinia</taxon>
    </lineage>
</organism>
<dbReference type="PRINTS" id="PR00619">
    <property type="entry name" value="GATAZNFINGER"/>
</dbReference>
<evidence type="ECO:0000256" key="4">
    <source>
        <dbReference type="ARBA" id="ARBA00022833"/>
    </source>
</evidence>
<evidence type="ECO:0000256" key="6">
    <source>
        <dbReference type="PROSITE-ProRule" id="PRU00094"/>
    </source>
</evidence>
<dbReference type="GO" id="GO:0045944">
    <property type="term" value="P:positive regulation of transcription by RNA polymerase II"/>
    <property type="evidence" value="ECO:0007669"/>
    <property type="project" value="TreeGrafter"/>
</dbReference>
<proteinExistence type="predicted"/>
<dbReference type="PROSITE" id="PS00344">
    <property type="entry name" value="GATA_ZN_FINGER_1"/>
    <property type="match status" value="1"/>
</dbReference>
<dbReference type="Pfam" id="PF00320">
    <property type="entry name" value="GATA"/>
    <property type="match status" value="1"/>
</dbReference>
<sequence length="639" mass="70281">MFSSSYPHPPPPTTTTTLPSQTEPRHHQANQTNQHPTTQSQPPQETSHPRVRQQSISATATRHVPHQQHPSTIQSTRQPSTNTPTCANCGTNTTPLWRRNQSGATLCNACALFQKMKGRPRPISLKTNVIKPRNRIKAIDRMPANAENKSSNTKNGGPRQLASGSGTTNTPLHPSLYQQQQRHPQQIHQQPSSSRAHSSQNSPTSPIPLAIQPYRKPSSHYPASGKFFRPNPQPLSVSSAHNLPASSYGHSQSAPTVPSTLIRSEAHSSRKSLPGGPDPFSHPSSLTHPSAQPKRRKHSLAIATENTYPTSAAPLSGSPDHGKRNHLKPLPSANSLARLPAPNSSYSPPSLRHSRVSDHFQLSPTDDHVNRNNAFYPSQSQQAMADQGTSSTERVSGRCLSTVVLPPLSQLTRHLNENAKPLTRVRTTELGPPKSFEESAREARLHSPVSPYNHRLAIPATVESRRALSVHSSTSDPDSVLSPIRIASPTVHNNSSFTPPERLPRHQLLETPISPVSHHWSREAAGHDDSQAPLEEVCQLKKRIAELELLNGRMVSRLDQLERRPTSPPPPAVSPSLIPLQALENDRPEELDCSATESDNEISINTTSFVDHCQPADTHLEEFDEDEDEEEEDMIDETY</sequence>
<comment type="caution">
    <text evidence="9">The sequence shown here is derived from an EMBL/GenBank/DDBJ whole genome shotgun (WGS) entry which is preliminary data.</text>
</comment>
<feature type="compositionally biased region" description="Polar residues" evidence="7">
    <location>
        <begin position="68"/>
        <end position="85"/>
    </location>
</feature>
<feature type="compositionally biased region" description="Low complexity" evidence="7">
    <location>
        <begin position="178"/>
        <end position="195"/>
    </location>
</feature>
<protein>
    <recommendedName>
        <fullName evidence="8">GATA-type domain-containing protein</fullName>
    </recommendedName>
</protein>
<dbReference type="SUPFAM" id="SSF57716">
    <property type="entry name" value="Glucocorticoid receptor-like (DNA-binding domain)"/>
    <property type="match status" value="1"/>
</dbReference>
<feature type="compositionally biased region" description="Acidic residues" evidence="7">
    <location>
        <begin position="622"/>
        <end position="639"/>
    </location>
</feature>
<evidence type="ECO:0000256" key="2">
    <source>
        <dbReference type="ARBA" id="ARBA00022723"/>
    </source>
</evidence>
<dbReference type="OrthoDB" id="515401at2759"/>
<feature type="domain" description="GATA-type" evidence="8">
    <location>
        <begin position="80"/>
        <end position="133"/>
    </location>
</feature>
<dbReference type="GO" id="GO:0000981">
    <property type="term" value="F:DNA-binding transcription factor activity, RNA polymerase II-specific"/>
    <property type="evidence" value="ECO:0007669"/>
    <property type="project" value="TreeGrafter"/>
</dbReference>
<feature type="region of interest" description="Disordered" evidence="7">
    <location>
        <begin position="1"/>
        <end position="85"/>
    </location>
</feature>
<gene>
    <name evidence="9" type="ORF">PGT21_033974</name>
</gene>
<dbReference type="InterPro" id="IPR000679">
    <property type="entry name" value="Znf_GATA"/>
</dbReference>
<feature type="compositionally biased region" description="Polar residues" evidence="7">
    <location>
        <begin position="29"/>
        <end position="60"/>
    </location>
</feature>
<evidence type="ECO:0000259" key="8">
    <source>
        <dbReference type="PROSITE" id="PS50114"/>
    </source>
</evidence>
<evidence type="ECO:0000256" key="3">
    <source>
        <dbReference type="ARBA" id="ARBA00022771"/>
    </source>
</evidence>
<dbReference type="Proteomes" id="UP000324748">
    <property type="component" value="Unassembled WGS sequence"/>
</dbReference>
<dbReference type="SMART" id="SM00401">
    <property type="entry name" value="ZnF_GATA"/>
    <property type="match status" value="1"/>
</dbReference>
<feature type="region of interest" description="Disordered" evidence="7">
    <location>
        <begin position="606"/>
        <end position="639"/>
    </location>
</feature>
<dbReference type="PROSITE" id="PS50114">
    <property type="entry name" value="GATA_ZN_FINGER_2"/>
    <property type="match status" value="1"/>
</dbReference>
<dbReference type="GO" id="GO:0000978">
    <property type="term" value="F:RNA polymerase II cis-regulatory region sequence-specific DNA binding"/>
    <property type="evidence" value="ECO:0007669"/>
    <property type="project" value="TreeGrafter"/>
</dbReference>
<dbReference type="AlphaFoldDB" id="A0A5B0QCL6"/>
<keyword evidence="5" id="KW-0539">Nucleus</keyword>
<dbReference type="GO" id="GO:0008270">
    <property type="term" value="F:zinc ion binding"/>
    <property type="evidence" value="ECO:0007669"/>
    <property type="project" value="UniProtKB-KW"/>
</dbReference>
<keyword evidence="10" id="KW-1185">Reference proteome</keyword>